<sequence length="434" mass="47010">MLHAAIHRDSAALLATSATTVRSFASSVKGLLAHRDRYISATLPQVHAASRSRGPVDLSIFDFLLTGPTTTPVDPGSNSTDHKYSQDDHDADMNKKRGPPADGPGGSSSKVRKMENATKFYAVKTGRNPGVYLNYDDCKAQTTGFSGAAFKSFKTRKEAQDYIEGKVTSSAANGPAKFYAVAVGSKPGIYHDWAIAQPHTMGASKPKYKKFNTQHEAEAFIKENATPETCEALGLKSSQARASHPYTGAAFEPAEPVAREVKPRAPRNVFESEPVNEPPSGTLKIYTDGSSLANGQAGSRAGLGVYFGRNDERNHSERLPGEPQTNQRAELMAMLRALEIAPLTQDVQILTDSQYSIKCATVWAVTWERKNWETSSGGPVKNQDIIRDLLAKMKERTQAGATTTFQWVKGHANDPGNNEADRLANIGSRMPAVV</sequence>
<dbReference type="GO" id="GO:0046872">
    <property type="term" value="F:metal ion binding"/>
    <property type="evidence" value="ECO:0007669"/>
    <property type="project" value="UniProtKB-KW"/>
</dbReference>
<dbReference type="GO" id="GO:0003676">
    <property type="term" value="F:nucleic acid binding"/>
    <property type="evidence" value="ECO:0007669"/>
    <property type="project" value="InterPro"/>
</dbReference>
<dbReference type="InterPro" id="IPR012337">
    <property type="entry name" value="RNaseH-like_sf"/>
</dbReference>
<dbReference type="Pfam" id="PF01693">
    <property type="entry name" value="Cauli_VI"/>
    <property type="match status" value="2"/>
</dbReference>
<keyword evidence="7" id="KW-0255">Endonuclease</keyword>
<proteinExistence type="inferred from homology"/>
<dbReference type="InterPro" id="IPR037056">
    <property type="entry name" value="RNase_H1_N_sf"/>
</dbReference>
<accession>A0A9P7H252</accession>
<evidence type="ECO:0000256" key="3">
    <source>
        <dbReference type="ARBA" id="ARBA00005300"/>
    </source>
</evidence>
<evidence type="ECO:0000259" key="11">
    <source>
        <dbReference type="PROSITE" id="PS50879"/>
    </source>
</evidence>
<comment type="caution">
    <text evidence="12">The sequence shown here is derived from an EMBL/GenBank/DDBJ whole genome shotgun (WGS) entry which is preliminary data.</text>
</comment>
<dbReference type="FunFam" id="3.40.970.10:FF:000001">
    <property type="entry name" value="Ribonuclease H1"/>
    <property type="match status" value="1"/>
</dbReference>
<keyword evidence="8" id="KW-0378">Hydrolase</keyword>
<protein>
    <recommendedName>
        <fullName evidence="4">ribonuclease H</fullName>
        <ecNumber evidence="4">3.1.26.4</ecNumber>
    </recommendedName>
</protein>
<feature type="region of interest" description="Disordered" evidence="10">
    <location>
        <begin position="71"/>
        <end position="112"/>
    </location>
</feature>
<feature type="domain" description="RNase H type-1" evidence="11">
    <location>
        <begin position="279"/>
        <end position="429"/>
    </location>
</feature>
<dbReference type="EC" id="3.1.26.4" evidence="4"/>
<dbReference type="SUPFAM" id="SSF53098">
    <property type="entry name" value="Ribonuclease H-like"/>
    <property type="match status" value="1"/>
</dbReference>
<comment type="cofactor">
    <cofactor evidence="2">
        <name>Mg(2+)</name>
        <dbReference type="ChEBI" id="CHEBI:18420"/>
    </cofactor>
</comment>
<dbReference type="FunFam" id="3.30.420.10:FF:000090">
    <property type="entry name" value="Ribonuclease H"/>
    <property type="match status" value="1"/>
</dbReference>
<keyword evidence="13" id="KW-1185">Reference proteome</keyword>
<dbReference type="InterPro" id="IPR036397">
    <property type="entry name" value="RNaseH_sf"/>
</dbReference>
<dbReference type="InterPro" id="IPR011320">
    <property type="entry name" value="RNase_H1_N"/>
</dbReference>
<comment type="catalytic activity">
    <reaction evidence="1">
        <text>Endonucleolytic cleavage to 5'-phosphomonoester.</text>
        <dbReference type="EC" id="3.1.26.4"/>
    </reaction>
</comment>
<comment type="similarity">
    <text evidence="3">Belongs to the RNase H family.</text>
</comment>
<evidence type="ECO:0000256" key="8">
    <source>
        <dbReference type="ARBA" id="ARBA00022801"/>
    </source>
</evidence>
<evidence type="ECO:0000256" key="2">
    <source>
        <dbReference type="ARBA" id="ARBA00001946"/>
    </source>
</evidence>
<dbReference type="SUPFAM" id="SSF55658">
    <property type="entry name" value="L9 N-domain-like"/>
    <property type="match status" value="2"/>
</dbReference>
<dbReference type="InterPro" id="IPR009027">
    <property type="entry name" value="Ribosomal_bL9/RNase_H1_N"/>
</dbReference>
<dbReference type="PANTHER" id="PTHR10642">
    <property type="entry name" value="RIBONUCLEASE H1"/>
    <property type="match status" value="1"/>
</dbReference>
<keyword evidence="5" id="KW-0540">Nuclease</keyword>
<dbReference type="InterPro" id="IPR002156">
    <property type="entry name" value="RNaseH_domain"/>
</dbReference>
<dbReference type="Pfam" id="PF00075">
    <property type="entry name" value="RNase_H"/>
    <property type="match status" value="1"/>
</dbReference>
<evidence type="ECO:0000313" key="13">
    <source>
        <dbReference type="Proteomes" id="UP000782241"/>
    </source>
</evidence>
<evidence type="ECO:0000256" key="4">
    <source>
        <dbReference type="ARBA" id="ARBA00012180"/>
    </source>
</evidence>
<feature type="compositionally biased region" description="Basic and acidic residues" evidence="10">
    <location>
        <begin position="80"/>
        <end position="95"/>
    </location>
</feature>
<dbReference type="InterPro" id="IPR050092">
    <property type="entry name" value="RNase_H"/>
</dbReference>
<dbReference type="PROSITE" id="PS50879">
    <property type="entry name" value="RNASE_H_1"/>
    <property type="match status" value="1"/>
</dbReference>
<evidence type="ECO:0000256" key="10">
    <source>
        <dbReference type="SAM" id="MobiDB-lite"/>
    </source>
</evidence>
<dbReference type="AlphaFoldDB" id="A0A9P7H252"/>
<evidence type="ECO:0000256" key="1">
    <source>
        <dbReference type="ARBA" id="ARBA00000077"/>
    </source>
</evidence>
<dbReference type="CDD" id="cd09280">
    <property type="entry name" value="RNase_HI_eukaryote_like"/>
    <property type="match status" value="1"/>
</dbReference>
<evidence type="ECO:0000256" key="5">
    <source>
        <dbReference type="ARBA" id="ARBA00022722"/>
    </source>
</evidence>
<evidence type="ECO:0000256" key="7">
    <source>
        <dbReference type="ARBA" id="ARBA00022759"/>
    </source>
</evidence>
<keyword evidence="6" id="KW-0479">Metal-binding</keyword>
<keyword evidence="9" id="KW-0460">Magnesium</keyword>
<evidence type="ECO:0000313" key="12">
    <source>
        <dbReference type="EMBL" id="KAG5661161.1"/>
    </source>
</evidence>
<gene>
    <name evidence="12" type="ORF">KAF25_002804</name>
</gene>
<dbReference type="Gene3D" id="3.40.970.10">
    <property type="entry name" value="Ribonuclease H1, N-terminal domain"/>
    <property type="match status" value="2"/>
</dbReference>
<evidence type="ECO:0000256" key="6">
    <source>
        <dbReference type="ARBA" id="ARBA00022723"/>
    </source>
</evidence>
<dbReference type="Gene3D" id="3.30.420.10">
    <property type="entry name" value="Ribonuclease H-like superfamily/Ribonuclease H"/>
    <property type="match status" value="1"/>
</dbReference>
<dbReference type="PANTHER" id="PTHR10642:SF26">
    <property type="entry name" value="RIBONUCLEASE H1"/>
    <property type="match status" value="1"/>
</dbReference>
<evidence type="ECO:0000256" key="9">
    <source>
        <dbReference type="ARBA" id="ARBA00022842"/>
    </source>
</evidence>
<reference evidence="12" key="1">
    <citation type="submission" date="2021-04" db="EMBL/GenBank/DDBJ databases">
        <title>Draft genome of Fusarium avenaceum strain F156N33, isolated from an atmospheric sample in Virginia.</title>
        <authorList>
            <person name="Yang S."/>
            <person name="Vinatzer B.A."/>
            <person name="Coleman J."/>
        </authorList>
    </citation>
    <scope>NUCLEOTIDE SEQUENCE</scope>
    <source>
        <strain evidence="12">F156N33</strain>
    </source>
</reference>
<dbReference type="GO" id="GO:0004523">
    <property type="term" value="F:RNA-DNA hybrid ribonuclease activity"/>
    <property type="evidence" value="ECO:0007669"/>
    <property type="project" value="UniProtKB-EC"/>
</dbReference>
<dbReference type="Proteomes" id="UP000782241">
    <property type="component" value="Unassembled WGS sequence"/>
</dbReference>
<name>A0A9P7H252_9HYPO</name>
<dbReference type="EMBL" id="JAGPUO010000008">
    <property type="protein sequence ID" value="KAG5661161.1"/>
    <property type="molecule type" value="Genomic_DNA"/>
</dbReference>
<organism evidence="12 13">
    <name type="scientific">Fusarium avenaceum</name>
    <dbReference type="NCBI Taxonomy" id="40199"/>
    <lineage>
        <taxon>Eukaryota</taxon>
        <taxon>Fungi</taxon>
        <taxon>Dikarya</taxon>
        <taxon>Ascomycota</taxon>
        <taxon>Pezizomycotina</taxon>
        <taxon>Sordariomycetes</taxon>
        <taxon>Hypocreomycetidae</taxon>
        <taxon>Hypocreales</taxon>
        <taxon>Nectriaceae</taxon>
        <taxon>Fusarium</taxon>
        <taxon>Fusarium tricinctum species complex</taxon>
    </lineage>
</organism>
<dbReference type="GO" id="GO:0043137">
    <property type="term" value="P:DNA replication, removal of RNA primer"/>
    <property type="evidence" value="ECO:0007669"/>
    <property type="project" value="TreeGrafter"/>
</dbReference>